<feature type="transmembrane region" description="Helical" evidence="1">
    <location>
        <begin position="70"/>
        <end position="88"/>
    </location>
</feature>
<comment type="caution">
    <text evidence="2">The sequence shown here is derived from an EMBL/GenBank/DDBJ whole genome shotgun (WGS) entry which is preliminary data.</text>
</comment>
<organism evidence="2 3">
    <name type="scientific">candidate division CSSED10-310 bacterium</name>
    <dbReference type="NCBI Taxonomy" id="2855610"/>
    <lineage>
        <taxon>Bacteria</taxon>
        <taxon>Bacteria division CSSED10-310</taxon>
    </lineage>
</organism>
<name>A0ABV6YTR1_UNCC1</name>
<sequence>MDEYDDIDEDLEDSLYEELRKQREPLSATFLVAVGVFLLLGAIIIAVVFYAHEAVYKVTITGIMTRADGYFFGLAVGIAGFLLLVFGIQAKRSRVWCVLHENQWCVVEDGYQPDQFKQYVLTSCDQRVQFPFVIQRRKATCPQCINALSL</sequence>
<accession>A0ABV6YTR1</accession>
<feature type="transmembrane region" description="Helical" evidence="1">
    <location>
        <begin position="28"/>
        <end position="50"/>
    </location>
</feature>
<keyword evidence="1" id="KW-1133">Transmembrane helix</keyword>
<evidence type="ECO:0000313" key="3">
    <source>
        <dbReference type="Proteomes" id="UP001594351"/>
    </source>
</evidence>
<dbReference type="Proteomes" id="UP001594351">
    <property type="component" value="Unassembled WGS sequence"/>
</dbReference>
<keyword evidence="1" id="KW-0472">Membrane</keyword>
<reference evidence="2 3" key="1">
    <citation type="submission" date="2024-09" db="EMBL/GenBank/DDBJ databases">
        <title>Laminarin stimulates single cell rates of sulfate reduction while oxygen inhibits transcriptomic activity in coastal marine sediment.</title>
        <authorList>
            <person name="Lindsay M."/>
            <person name="Orcutt B."/>
            <person name="Emerson D."/>
            <person name="Stepanauskas R."/>
            <person name="D'Angelo T."/>
        </authorList>
    </citation>
    <scope>NUCLEOTIDE SEQUENCE [LARGE SCALE GENOMIC DNA]</scope>
    <source>
        <strain evidence="2">SAG AM-311-K15</strain>
    </source>
</reference>
<protein>
    <recommendedName>
        <fullName evidence="4">Transmembrane protein</fullName>
    </recommendedName>
</protein>
<keyword evidence="1" id="KW-0812">Transmembrane</keyword>
<keyword evidence="3" id="KW-1185">Reference proteome</keyword>
<evidence type="ECO:0000256" key="1">
    <source>
        <dbReference type="SAM" id="Phobius"/>
    </source>
</evidence>
<proteinExistence type="predicted"/>
<dbReference type="EMBL" id="JBHPBY010000047">
    <property type="protein sequence ID" value="MFC1849578.1"/>
    <property type="molecule type" value="Genomic_DNA"/>
</dbReference>
<gene>
    <name evidence="2" type="ORF">ACFL27_05150</name>
</gene>
<evidence type="ECO:0008006" key="4">
    <source>
        <dbReference type="Google" id="ProtNLM"/>
    </source>
</evidence>
<evidence type="ECO:0000313" key="2">
    <source>
        <dbReference type="EMBL" id="MFC1849578.1"/>
    </source>
</evidence>